<dbReference type="InterPro" id="IPR021917">
    <property type="entry name" value="Unchr_Zn-peptidase-like"/>
</dbReference>
<organism evidence="1 2">
    <name type="scientific">Glossina brevipalpis</name>
    <dbReference type="NCBI Taxonomy" id="37001"/>
    <lineage>
        <taxon>Eukaryota</taxon>
        <taxon>Metazoa</taxon>
        <taxon>Ecdysozoa</taxon>
        <taxon>Arthropoda</taxon>
        <taxon>Hexapoda</taxon>
        <taxon>Insecta</taxon>
        <taxon>Pterygota</taxon>
        <taxon>Neoptera</taxon>
        <taxon>Endopterygota</taxon>
        <taxon>Diptera</taxon>
        <taxon>Brachycera</taxon>
        <taxon>Muscomorpha</taxon>
        <taxon>Hippoboscoidea</taxon>
        <taxon>Glossinidae</taxon>
        <taxon>Glossina</taxon>
    </lineage>
</organism>
<dbReference type="PANTHER" id="PTHR21054">
    <property type="entry name" value="ZINC METALLOPROTEINASE-RELATED"/>
    <property type="match status" value="1"/>
</dbReference>
<protein>
    <submittedName>
        <fullName evidence="1">Uncharacterized protein</fullName>
    </submittedName>
</protein>
<proteinExistence type="predicted"/>
<evidence type="ECO:0000313" key="2">
    <source>
        <dbReference type="Proteomes" id="UP000091820"/>
    </source>
</evidence>
<keyword evidence="2" id="KW-1185">Reference proteome</keyword>
<reference evidence="1" key="2">
    <citation type="submission" date="2020-05" db="UniProtKB">
        <authorList>
            <consortium name="EnsemblMetazoa"/>
        </authorList>
    </citation>
    <scope>IDENTIFICATION</scope>
    <source>
        <strain evidence="1">IAEA</strain>
    </source>
</reference>
<dbReference type="EnsemblMetazoa" id="GBRI033772-RA">
    <property type="protein sequence ID" value="GBRI033772-PA"/>
    <property type="gene ID" value="GBRI033772"/>
</dbReference>
<dbReference type="Pfam" id="PF12044">
    <property type="entry name" value="Metallopep"/>
    <property type="match status" value="1"/>
</dbReference>
<dbReference type="VEuPathDB" id="VectorBase:GBRI033772"/>
<reference evidence="2" key="1">
    <citation type="submission" date="2014-03" db="EMBL/GenBank/DDBJ databases">
        <authorList>
            <person name="Aksoy S."/>
            <person name="Warren W."/>
            <person name="Wilson R.K."/>
        </authorList>
    </citation>
    <scope>NUCLEOTIDE SEQUENCE [LARGE SCALE GENOMIC DNA]</scope>
    <source>
        <strain evidence="2">IAEA</strain>
    </source>
</reference>
<evidence type="ECO:0000313" key="1">
    <source>
        <dbReference type="EnsemblMetazoa" id="GBRI033772-PA"/>
    </source>
</evidence>
<dbReference type="Proteomes" id="UP000091820">
    <property type="component" value="Unassembled WGS sequence"/>
</dbReference>
<dbReference type="AlphaFoldDB" id="A0A1A9WVA9"/>
<dbReference type="PANTHER" id="PTHR21054:SF2">
    <property type="entry name" value="MIP04191P"/>
    <property type="match status" value="1"/>
</dbReference>
<name>A0A1A9WVA9_9MUSC</name>
<dbReference type="InterPro" id="IPR053002">
    <property type="entry name" value="Metalloproteinase_M10B"/>
</dbReference>
<sequence length="416" mass="47548">MSSTYPNIKTSIAYIENFMLSYENLSEDTPNIQTAARCILDDLICAKASVKCPIIKLRRDGNFCIASRIKIKTSAAANSLVSDKNSTNTGITLPATSGNLMEHECKVLTNSWRYLPTISLILRDETKSIAKFKVLRRTSISGAASTRKCITSTNNCNRYSPFYRHRKLVSFPVKAYRPASKKFLIIYMKTFKNRKHPLKKKYCNRRVKQSNSFTFIYKGSEVSSERHVDSFKCLQNSTINLQELNIANDKILRTGISRTNEQFKYLVEMGLSFANIELFPKPATSGFTQITGSDYSKTWTGVYASTLGALSHELRHRFDLSHAQNGVMGTGFDFINRVFTLNTTTEHLSQRIVAHEEKKEIHATHFTKFKKPTKCFLDNYRQPKENDSFYFTNNYAIILIHNSSLKNDIQRDFLNS</sequence>
<accession>A0A1A9WVA9</accession>